<accession>A0A1I0MDL7</accession>
<keyword evidence="2" id="KW-1185">Reference proteome</keyword>
<proteinExistence type="predicted"/>
<dbReference type="GeneID" id="99985027"/>
<name>A0A1I0MDL7_9BACT</name>
<dbReference type="AlphaFoldDB" id="A0A1I0MDL7"/>
<gene>
    <name evidence="1" type="ORF">SAMN05216290_0263</name>
</gene>
<dbReference type="Proteomes" id="UP000199437">
    <property type="component" value="Unassembled WGS sequence"/>
</dbReference>
<sequence length="135" mass="15162">MVSLTRSTAKSWRKHSFSIEKDVLVVHTSGNRGGEKVDEHAIAMWKEIEAECQKHALHKVMIVSDVEGRLSPSDSSKVVDFLSKLDIQPHLKLSMVDLSFGSYLDNLLSEKIAYEKGVIGKVFHDEAKGREWIGL</sequence>
<organism evidence="1 2">
    <name type="scientific">Roseivirga pacifica</name>
    <dbReference type="NCBI Taxonomy" id="1267423"/>
    <lineage>
        <taxon>Bacteria</taxon>
        <taxon>Pseudomonadati</taxon>
        <taxon>Bacteroidota</taxon>
        <taxon>Cytophagia</taxon>
        <taxon>Cytophagales</taxon>
        <taxon>Roseivirgaceae</taxon>
        <taxon>Roseivirga</taxon>
    </lineage>
</organism>
<protein>
    <submittedName>
        <fullName evidence="1">Uncharacterized protein</fullName>
    </submittedName>
</protein>
<evidence type="ECO:0000313" key="2">
    <source>
        <dbReference type="Proteomes" id="UP000199437"/>
    </source>
</evidence>
<dbReference type="EMBL" id="FOIR01000001">
    <property type="protein sequence ID" value="SEV85836.1"/>
    <property type="molecule type" value="Genomic_DNA"/>
</dbReference>
<reference evidence="2" key="1">
    <citation type="submission" date="2016-10" db="EMBL/GenBank/DDBJ databases">
        <authorList>
            <person name="Varghese N."/>
            <person name="Submissions S."/>
        </authorList>
    </citation>
    <scope>NUCLEOTIDE SEQUENCE [LARGE SCALE GENOMIC DNA]</scope>
    <source>
        <strain evidence="2">CGMCC 1.12402</strain>
    </source>
</reference>
<dbReference type="RefSeq" id="WP_090256589.1">
    <property type="nucleotide sequence ID" value="NZ_FOIR01000001.1"/>
</dbReference>
<evidence type="ECO:0000313" key="1">
    <source>
        <dbReference type="EMBL" id="SEV85836.1"/>
    </source>
</evidence>
<dbReference type="STRING" id="1267423.SAMN05216290_0263"/>